<dbReference type="GO" id="GO:0005886">
    <property type="term" value="C:plasma membrane"/>
    <property type="evidence" value="ECO:0007669"/>
    <property type="project" value="TreeGrafter"/>
</dbReference>
<dbReference type="InterPro" id="IPR052894">
    <property type="entry name" value="AsmA-related"/>
</dbReference>
<dbReference type="Proteomes" id="UP000293162">
    <property type="component" value="Unassembled WGS sequence"/>
</dbReference>
<dbReference type="RefSeq" id="WP_130023728.1">
    <property type="nucleotide sequence ID" value="NZ_SEWF01000055.1"/>
</dbReference>
<dbReference type="PANTHER" id="PTHR30441">
    <property type="entry name" value="DUF748 DOMAIN-CONTAINING PROTEIN"/>
    <property type="match status" value="1"/>
</dbReference>
<keyword evidence="1" id="KW-0812">Transmembrane</keyword>
<keyword evidence="1" id="KW-1133">Transmembrane helix</keyword>
<comment type="caution">
    <text evidence="2">The sequence shown here is derived from an EMBL/GenBank/DDBJ whole genome shotgun (WGS) entry which is preliminary data.</text>
</comment>
<evidence type="ECO:0000313" key="2">
    <source>
        <dbReference type="EMBL" id="RYU93139.1"/>
    </source>
</evidence>
<evidence type="ECO:0000256" key="1">
    <source>
        <dbReference type="SAM" id="Phobius"/>
    </source>
</evidence>
<dbReference type="AlphaFoldDB" id="A0A4Q5LUH3"/>
<dbReference type="Pfam" id="PF05359">
    <property type="entry name" value="DUF748"/>
    <property type="match status" value="2"/>
</dbReference>
<dbReference type="GO" id="GO:0090313">
    <property type="term" value="P:regulation of protein targeting to membrane"/>
    <property type="evidence" value="ECO:0007669"/>
    <property type="project" value="TreeGrafter"/>
</dbReference>
<protein>
    <submittedName>
        <fullName evidence="2">DUF748 domain-containing protein</fullName>
    </submittedName>
</protein>
<dbReference type="PANTHER" id="PTHR30441:SF8">
    <property type="entry name" value="DUF748 DOMAIN-CONTAINING PROTEIN"/>
    <property type="match status" value="1"/>
</dbReference>
<name>A0A4Q5LUH3_9BACT</name>
<feature type="transmembrane region" description="Helical" evidence="1">
    <location>
        <begin position="25"/>
        <end position="48"/>
    </location>
</feature>
<keyword evidence="1" id="KW-0472">Membrane</keyword>
<proteinExistence type="predicted"/>
<gene>
    <name evidence="2" type="ORF">EWM59_23650</name>
</gene>
<organism evidence="2 3">
    <name type="scientific">Emticicia agri</name>
    <dbReference type="NCBI Taxonomy" id="2492393"/>
    <lineage>
        <taxon>Bacteria</taxon>
        <taxon>Pseudomonadati</taxon>
        <taxon>Bacteroidota</taxon>
        <taxon>Cytophagia</taxon>
        <taxon>Cytophagales</taxon>
        <taxon>Leadbetterellaceae</taxon>
        <taxon>Emticicia</taxon>
    </lineage>
</organism>
<reference evidence="2 3" key="1">
    <citation type="submission" date="2019-02" db="EMBL/GenBank/DDBJ databases">
        <title>Bacterial novel species Emticicia sp. 17J42-9 isolated from soil.</title>
        <authorList>
            <person name="Jung H.-Y."/>
        </authorList>
    </citation>
    <scope>NUCLEOTIDE SEQUENCE [LARGE SCALE GENOMIC DNA]</scope>
    <source>
        <strain evidence="2 3">17J42-9</strain>
    </source>
</reference>
<sequence length="398" mass="45131">MKKDTTATSDRKHAVSNKIPKKRRWLIVIGSIIVLLIALRLVLPYFVLKYVNRELSEMEQYYGHVEDIDLALIRGAYVINDIKIEKINNETKQHDTIPFFKSPHIDLSVQWKSIFKGSVVGEIYVDDPVLNFVKGKHKGEDIKADTSDFSDLIRDLMPLKVNHFEINNGQIHYIDQNASPLVDVSMKKISAVAENLTNVNDSTKLLPGRIRATGEMYEGNFELNVNLDPLQKEPTFDLNARVTNVNMVLLNNFFKAYGKFDVNKGNFGLYSEFAAKDGAFNGYVKPLIKDLDIVEFNKEEGNLGQILWETIVGTVAELFTNQPKDQFATKIPIEGKFENPDVNLWTAISYVLRNAFVNALKPSVDNTISIGNVQAEPEKKTFLEKVFGGKKDKKKDKK</sequence>
<evidence type="ECO:0000313" key="3">
    <source>
        <dbReference type="Proteomes" id="UP000293162"/>
    </source>
</evidence>
<accession>A0A4Q5LUH3</accession>
<dbReference type="OrthoDB" id="9771783at2"/>
<dbReference type="InterPro" id="IPR008023">
    <property type="entry name" value="DUF748"/>
</dbReference>
<dbReference type="EMBL" id="SEWF01000055">
    <property type="protein sequence ID" value="RYU93139.1"/>
    <property type="molecule type" value="Genomic_DNA"/>
</dbReference>
<keyword evidence="3" id="KW-1185">Reference proteome</keyword>